<dbReference type="SUPFAM" id="SSF51905">
    <property type="entry name" value="FAD/NAD(P)-binding domain"/>
    <property type="match status" value="1"/>
</dbReference>
<reference evidence="12" key="1">
    <citation type="submission" date="2021-04" db="EMBL/GenBank/DDBJ databases">
        <title>Draft genome of Fusarium avenaceum strain F156N33, isolated from an atmospheric sample in Virginia.</title>
        <authorList>
            <person name="Yang S."/>
            <person name="Vinatzer B.A."/>
            <person name="Coleman J."/>
        </authorList>
    </citation>
    <scope>NUCLEOTIDE SEQUENCE</scope>
    <source>
        <strain evidence="12">F156N33</strain>
    </source>
</reference>
<feature type="domain" description="TauD/TfdA-like" evidence="10">
    <location>
        <begin position="1461"/>
        <end position="1726"/>
    </location>
</feature>
<dbReference type="PANTHER" id="PTHR33567:SF3">
    <property type="entry name" value="CHROMATE ION TRANSPORTER (EUROFUNG)"/>
    <property type="match status" value="1"/>
</dbReference>
<feature type="transmembrane region" description="Helical" evidence="8">
    <location>
        <begin position="569"/>
        <end position="590"/>
    </location>
</feature>
<feature type="transmembrane region" description="Helical" evidence="8">
    <location>
        <begin position="535"/>
        <end position="557"/>
    </location>
</feature>
<comment type="subcellular location">
    <subcellularLocation>
        <location evidence="1">Cell membrane</location>
        <topology evidence="1">Multi-pass membrane protein</topology>
    </subcellularLocation>
</comment>
<gene>
    <name evidence="12" type="ORF">KAF25_002191</name>
</gene>
<protein>
    <recommendedName>
        <fullName evidence="14">TauD/TfdA-like domain-containing protein</fullName>
    </recommendedName>
</protein>
<feature type="transmembrane region" description="Helical" evidence="8">
    <location>
        <begin position="891"/>
        <end position="915"/>
    </location>
</feature>
<feature type="transmembrane region" description="Helical" evidence="8">
    <location>
        <begin position="854"/>
        <end position="871"/>
    </location>
</feature>
<evidence type="ECO:0000259" key="9">
    <source>
        <dbReference type="Pfam" id="PF01266"/>
    </source>
</evidence>
<feature type="transmembrane region" description="Helical" evidence="8">
    <location>
        <begin position="746"/>
        <end position="768"/>
    </location>
</feature>
<sequence>MPRFQYSPLLSLEIRLLELQVGASGDPLVGTLVHKVLSVEDHKIPDFEALSYCWGDQSHPEPITLINKQPANEEQSNQESGTGFVDIGLNLASALRSLRYSSEKRIMWCDSICINQQDLAERSFKVRRMADIFHHARSVIVWLGPETPWSVVVMKTLRWLGRQIKSVTYCHSRGGYQYNLADTVDDRFVEVGGTHPLSLVQWRAFEQLLALDWHTRLWTYQEIVLANQTTCVIWLGREEMPWTLFKTIVIFATSKLAPRHALLDPVSYSGNATQFIGRATACDTFEKYNTWLAAFRMTMHNQCSDSRDKIFALQGLMDPDVARSITPDYTKSHKELFTSICLEHLSRHKDLQFLNFCNANTSPTWVADLEGPLSYLLAIGQAAKFSEAQAYSDEPGVLNVAGIWCDELHEDPMQVPDWQPSQPLEEYRRVMIEAIRALMASHLHALKMAVGGWEHAISRAADRGLQTLRVNWHLGFTAFGGPPVHFKIFHDKFVKKLGWIDEQIYQELFSVSQALSGPASTKMLYCINLIHGGTLQAILAFFIWSLPGCLGMFGLSVGVSNIGDALPRAVYALLSGLNAATVGIIALAAVELSEKAITDPTTRLLVFFTGAAGILYNALWYFPVLMVAAGCCTIIFDYRWLHRPVRAVKIAFYRVRRGRTTADGNAQAAENGTGTDVSDSGIALREQDPSETRDAEPRIVPQEYRLNFSWRSGTAIIATFLASFVLVVALRGSLSDAPLLYKLFANLYLAGTIIFGGGPVVIPLLREFIVAEGWVTPRDFLIGLAIAQAFPGPNFNFAVFLGGLTAAHGGYPAIAGALIAYLGIFVPGMVLVHGTMGVWGVLRGRRWVKSAVRGVNAGAVGLIYTAVYRIWQVGYIDEGFQSGKSLADDPWWVVVTATTFVGGRYFGVAAPWAILLGASMGLLSDPVPLLDHNQTARFSPAIYSQNPPITFKMSADNTNQSILILGGGCFGLATAFELAQKGYKNVTILEKDIDVPSRFSAAYDLNKVIRAEYADDFYTQLALDSIRKWQSDPLYSPHYHQTGFLNVTSGKAAQNTKGAVESYFQSLQKNPAFNGQTTRVNSSEEIRKLVPKFTGPLNGFAGYHNKLAGYGHSANALRAVYEQCVKLGIKFHLGKDGEVESLLYASSREGTKCIGAKTRGGSIHTADKTIVALGADAANLLPRIGKQMTGRAWGVAHIQLTDEEAAELKGIPVTNVRDLAFFFEPDLKTKKLKFCHMGGAFTNYSYTRDGLSIPFPNLADSQFMPHEDEVHIRQLLREVFPHLAERPLIDQHLCWFADTDDSDFIIDYVPGTNASLAVLSGDSGHGFKMLPIFGQFVHKLLVDEKQAQPKWQWKDSKPKAAAAWRSSDSQELAANMVPAPIDPSIKDVAEPIKDTLKLPSTAKERLEKSGVDLSKGYPYRPSRPLYLDDVYKIRDQPRDHIDAGARADKSKKNLLSAATKVTDLTAYIGTEIEGLQLKDLTNQQRDELALLIAERSVVFFRDQDLSPQQQKELGEWYGEVEVHPQVPQVPGLLGVSVLWPDLQATERPASFRKPGGASRWHTDLVHEKQPAGITHLHNDTVPTVGGDTLWASGYAAYEKLSPEFRKIIDGRSAVYRSAHPYLDRDHPEAGPQYVERIHPLVRVHPATGWKALWVNRAMTDRIVGLDKAESDIILNYLYDVYEQNVDIQVRFKWTPRTSALWDNRITIHNASWDYSGREPRHGTRVTSLAEKPYFEASAPTRREALGLLGEEEKKELEASKGN</sequence>
<dbReference type="Gene3D" id="3.50.50.60">
    <property type="entry name" value="FAD/NAD(P)-binding domain"/>
    <property type="match status" value="1"/>
</dbReference>
<dbReference type="Pfam" id="PF02417">
    <property type="entry name" value="Chromate_transp"/>
    <property type="match status" value="2"/>
</dbReference>
<feature type="transmembrane region" description="Helical" evidence="8">
    <location>
        <begin position="813"/>
        <end position="842"/>
    </location>
</feature>
<dbReference type="GO" id="GO:0015109">
    <property type="term" value="F:chromate transmembrane transporter activity"/>
    <property type="evidence" value="ECO:0007669"/>
    <property type="project" value="InterPro"/>
</dbReference>
<dbReference type="GO" id="GO:0005886">
    <property type="term" value="C:plasma membrane"/>
    <property type="evidence" value="ECO:0007669"/>
    <property type="project" value="UniProtKB-SubCell"/>
</dbReference>
<keyword evidence="4 8" id="KW-0812">Transmembrane</keyword>
<feature type="transmembrane region" description="Helical" evidence="8">
    <location>
        <begin position="780"/>
        <end position="801"/>
    </location>
</feature>
<dbReference type="Gene3D" id="3.60.130.10">
    <property type="entry name" value="Clavaminate synthase-like"/>
    <property type="match status" value="1"/>
</dbReference>
<feature type="transmembrane region" description="Helical" evidence="8">
    <location>
        <begin position="715"/>
        <end position="734"/>
    </location>
</feature>
<keyword evidence="3" id="KW-1003">Cell membrane</keyword>
<feature type="transmembrane region" description="Helical" evidence="8">
    <location>
        <begin position="962"/>
        <end position="979"/>
    </location>
</feature>
<evidence type="ECO:0000256" key="4">
    <source>
        <dbReference type="ARBA" id="ARBA00022692"/>
    </source>
</evidence>
<comment type="similarity">
    <text evidence="2">Belongs to the chromate ion transporter (CHR) (TC 2.A.51) family.</text>
</comment>
<evidence type="ECO:0000256" key="5">
    <source>
        <dbReference type="ARBA" id="ARBA00022989"/>
    </source>
</evidence>
<evidence type="ECO:0000259" key="11">
    <source>
        <dbReference type="Pfam" id="PF06985"/>
    </source>
</evidence>
<evidence type="ECO:0000259" key="10">
    <source>
        <dbReference type="Pfam" id="PF02668"/>
    </source>
</evidence>
<dbReference type="Proteomes" id="UP000782241">
    <property type="component" value="Unassembled WGS sequence"/>
</dbReference>
<dbReference type="FunFam" id="3.60.130.10:FF:000008">
    <property type="entry name" value="Alpha-ketoglutarate-dependent taurine dioxygenase"/>
    <property type="match status" value="1"/>
</dbReference>
<evidence type="ECO:0000256" key="7">
    <source>
        <dbReference type="ARBA" id="ARBA00023136"/>
    </source>
</evidence>
<keyword evidence="6" id="KW-0560">Oxidoreductase</keyword>
<dbReference type="InterPro" id="IPR036188">
    <property type="entry name" value="FAD/NAD-bd_sf"/>
</dbReference>
<dbReference type="SUPFAM" id="SSF51197">
    <property type="entry name" value="Clavaminate synthase-like"/>
    <property type="match status" value="1"/>
</dbReference>
<dbReference type="EMBL" id="JAGPUO010000011">
    <property type="protein sequence ID" value="KAG5659632.1"/>
    <property type="molecule type" value="Genomic_DNA"/>
</dbReference>
<comment type="caution">
    <text evidence="12">The sequence shown here is derived from an EMBL/GenBank/DDBJ whole genome shotgun (WGS) entry which is preliminary data.</text>
</comment>
<evidence type="ECO:0000256" key="2">
    <source>
        <dbReference type="ARBA" id="ARBA00005262"/>
    </source>
</evidence>
<dbReference type="GO" id="GO:0016491">
    <property type="term" value="F:oxidoreductase activity"/>
    <property type="evidence" value="ECO:0007669"/>
    <property type="project" value="UniProtKB-KW"/>
</dbReference>
<dbReference type="PANTHER" id="PTHR33567">
    <property type="entry name" value="CHROMATE ION TRANSPORTER (EUROFUNG)"/>
    <property type="match status" value="1"/>
</dbReference>
<organism evidence="12 13">
    <name type="scientific">Fusarium avenaceum</name>
    <dbReference type="NCBI Taxonomy" id="40199"/>
    <lineage>
        <taxon>Eukaryota</taxon>
        <taxon>Fungi</taxon>
        <taxon>Dikarya</taxon>
        <taxon>Ascomycota</taxon>
        <taxon>Pezizomycotina</taxon>
        <taxon>Sordariomycetes</taxon>
        <taxon>Hypocreomycetidae</taxon>
        <taxon>Hypocreales</taxon>
        <taxon>Nectriaceae</taxon>
        <taxon>Fusarium</taxon>
        <taxon>Fusarium tricinctum species complex</taxon>
    </lineage>
</organism>
<keyword evidence="13" id="KW-1185">Reference proteome</keyword>
<dbReference type="Pfam" id="PF02668">
    <property type="entry name" value="TauD"/>
    <property type="match status" value="1"/>
</dbReference>
<evidence type="ECO:0000256" key="8">
    <source>
        <dbReference type="SAM" id="Phobius"/>
    </source>
</evidence>
<evidence type="ECO:0000256" key="6">
    <source>
        <dbReference type="ARBA" id="ARBA00023002"/>
    </source>
</evidence>
<name>A0A9P7H730_9HYPO</name>
<evidence type="ECO:0008006" key="14">
    <source>
        <dbReference type="Google" id="ProtNLM"/>
    </source>
</evidence>
<proteinExistence type="inferred from homology"/>
<feature type="domain" description="Heterokaryon incompatibility" evidence="11">
    <location>
        <begin position="47"/>
        <end position="222"/>
    </location>
</feature>
<dbReference type="Pfam" id="PF01266">
    <property type="entry name" value="DAO"/>
    <property type="match status" value="1"/>
</dbReference>
<dbReference type="Pfam" id="PF06985">
    <property type="entry name" value="HET"/>
    <property type="match status" value="1"/>
</dbReference>
<feature type="domain" description="FAD dependent oxidoreductase" evidence="9">
    <location>
        <begin position="962"/>
        <end position="1337"/>
    </location>
</feature>
<dbReference type="InterPro" id="IPR003370">
    <property type="entry name" value="Chromate_transpt"/>
</dbReference>
<keyword evidence="5 8" id="KW-1133">Transmembrane helix</keyword>
<dbReference type="InterPro" id="IPR042098">
    <property type="entry name" value="TauD-like_sf"/>
</dbReference>
<evidence type="ECO:0000256" key="3">
    <source>
        <dbReference type="ARBA" id="ARBA00022475"/>
    </source>
</evidence>
<dbReference type="InterPro" id="IPR010730">
    <property type="entry name" value="HET"/>
</dbReference>
<dbReference type="InterPro" id="IPR003819">
    <property type="entry name" value="TauD/TfdA-like"/>
</dbReference>
<dbReference type="Gene3D" id="3.30.9.10">
    <property type="entry name" value="D-Amino Acid Oxidase, subunit A, domain 2"/>
    <property type="match status" value="1"/>
</dbReference>
<evidence type="ECO:0000313" key="12">
    <source>
        <dbReference type="EMBL" id="KAG5659632.1"/>
    </source>
</evidence>
<evidence type="ECO:0000313" key="13">
    <source>
        <dbReference type="Proteomes" id="UP000782241"/>
    </source>
</evidence>
<dbReference type="InterPro" id="IPR006076">
    <property type="entry name" value="FAD-dep_OxRdtase"/>
</dbReference>
<keyword evidence="7 8" id="KW-0472">Membrane</keyword>
<feature type="transmembrane region" description="Helical" evidence="8">
    <location>
        <begin position="610"/>
        <end position="636"/>
    </location>
</feature>
<accession>A0A9P7H730</accession>
<evidence type="ECO:0000256" key="1">
    <source>
        <dbReference type="ARBA" id="ARBA00004651"/>
    </source>
</evidence>